<dbReference type="EMBL" id="JANQDX010000004">
    <property type="protein sequence ID" value="KAL0925506.1"/>
    <property type="molecule type" value="Genomic_DNA"/>
</dbReference>
<name>A0ABD0VSJ0_DENTH</name>
<proteinExistence type="predicted"/>
<accession>A0ABD0VSJ0</accession>
<evidence type="ECO:0000313" key="1">
    <source>
        <dbReference type="EMBL" id="KAL0925506.1"/>
    </source>
</evidence>
<organism evidence="1 2">
    <name type="scientific">Dendrobium thyrsiflorum</name>
    <name type="common">Pinecone-like raceme dendrobium</name>
    <name type="synonym">Orchid</name>
    <dbReference type="NCBI Taxonomy" id="117978"/>
    <lineage>
        <taxon>Eukaryota</taxon>
        <taxon>Viridiplantae</taxon>
        <taxon>Streptophyta</taxon>
        <taxon>Embryophyta</taxon>
        <taxon>Tracheophyta</taxon>
        <taxon>Spermatophyta</taxon>
        <taxon>Magnoliopsida</taxon>
        <taxon>Liliopsida</taxon>
        <taxon>Asparagales</taxon>
        <taxon>Orchidaceae</taxon>
        <taxon>Epidendroideae</taxon>
        <taxon>Malaxideae</taxon>
        <taxon>Dendrobiinae</taxon>
        <taxon>Dendrobium</taxon>
    </lineage>
</organism>
<gene>
    <name evidence="1" type="ORF">M5K25_003847</name>
</gene>
<sequence>MQFRIPSSSCRPLVVRIFTDMSISPSLSPRECPDHCAFCAGWNLPDKEFHYLRTVIVTAAVHRGFGRWLPCHQVTNFHDLPALGRYPLVEGRSSFSWEYGMGYFSALAPVSTNSVCDEIRLDRLMVNSFKIVEITDLYPDSLEALSAAHKLNQNV</sequence>
<reference evidence="1 2" key="1">
    <citation type="journal article" date="2024" name="Plant Biotechnol. J.">
        <title>Dendrobium thyrsiflorum genome and its molecular insights into genes involved in important horticultural traits.</title>
        <authorList>
            <person name="Chen B."/>
            <person name="Wang J.Y."/>
            <person name="Zheng P.J."/>
            <person name="Li K.L."/>
            <person name="Liang Y.M."/>
            <person name="Chen X.F."/>
            <person name="Zhang C."/>
            <person name="Zhao X."/>
            <person name="He X."/>
            <person name="Zhang G.Q."/>
            <person name="Liu Z.J."/>
            <person name="Xu Q."/>
        </authorList>
    </citation>
    <scope>NUCLEOTIDE SEQUENCE [LARGE SCALE GENOMIC DNA]</scope>
    <source>
        <strain evidence="1">GZMU011</strain>
    </source>
</reference>
<dbReference type="AlphaFoldDB" id="A0ABD0VSJ0"/>
<dbReference type="AntiFam" id="ANF00025">
    <property type="entry name" value="Antisense to 23S rRNA"/>
</dbReference>
<keyword evidence="2" id="KW-1185">Reference proteome</keyword>
<protein>
    <submittedName>
        <fullName evidence="1">Uncharacterized protein</fullName>
    </submittedName>
</protein>
<dbReference type="Proteomes" id="UP001552299">
    <property type="component" value="Unassembled WGS sequence"/>
</dbReference>
<comment type="caution">
    <text evidence="1">The sequence shown here is derived from an EMBL/GenBank/DDBJ whole genome shotgun (WGS) entry which is preliminary data.</text>
</comment>
<evidence type="ECO:0000313" key="2">
    <source>
        <dbReference type="Proteomes" id="UP001552299"/>
    </source>
</evidence>